<evidence type="ECO:0000313" key="3">
    <source>
        <dbReference type="Proteomes" id="UP000217561"/>
    </source>
</evidence>
<reference evidence="2 3" key="1">
    <citation type="submission" date="2017-08" db="EMBL/GenBank/DDBJ databases">
        <title>Salimicrobium alkalisoli sp. nov., isolated from saline alkaline soil.</title>
        <authorList>
            <person name="Zhang G."/>
            <person name="Xiong Q."/>
        </authorList>
    </citation>
    <scope>NUCLEOTIDE SEQUENCE [LARGE SCALE GENOMIC DNA]</scope>
    <source>
        <strain evidence="2 3">WN024</strain>
    </source>
</reference>
<organism evidence="2 3">
    <name type="scientific">Salimicrobium humidisoli</name>
    <dbReference type="NCBI Taxonomy" id="2029857"/>
    <lineage>
        <taxon>Bacteria</taxon>
        <taxon>Bacillati</taxon>
        <taxon>Bacillota</taxon>
        <taxon>Bacilli</taxon>
        <taxon>Bacillales</taxon>
        <taxon>Bacillaceae</taxon>
        <taxon>Salimicrobium</taxon>
    </lineage>
</organism>
<feature type="transmembrane region" description="Helical" evidence="1">
    <location>
        <begin position="22"/>
        <end position="43"/>
    </location>
</feature>
<proteinExistence type="predicted"/>
<dbReference type="NCBIfam" id="NF033880">
    <property type="entry name" value="Prli42"/>
    <property type="match status" value="1"/>
</dbReference>
<evidence type="ECO:0000313" key="2">
    <source>
        <dbReference type="EMBL" id="PBB05053.1"/>
    </source>
</evidence>
<keyword evidence="1" id="KW-0472">Membrane</keyword>
<name>A0ABX4HPS4_9BACI</name>
<keyword evidence="1" id="KW-1133">Transmembrane helix</keyword>
<dbReference type="EMBL" id="NSGH01000018">
    <property type="protein sequence ID" value="PBB05053.1"/>
    <property type="molecule type" value="Genomic_DNA"/>
</dbReference>
<comment type="caution">
    <text evidence="2">The sequence shown here is derived from an EMBL/GenBank/DDBJ whole genome shotgun (WGS) entry which is preliminary data.</text>
</comment>
<accession>A0ABX4HPS4</accession>
<sequence>MKEVPHLAEHRKPSKREKRMKVVIYLMIFSMLLSSLLMGASYFL</sequence>
<dbReference type="InterPro" id="IPR049722">
    <property type="entry name" value="Prli42-like"/>
</dbReference>
<gene>
    <name evidence="2" type="ORF">CKW00_10735</name>
</gene>
<keyword evidence="1" id="KW-0812">Transmembrane</keyword>
<keyword evidence="3" id="KW-1185">Reference proteome</keyword>
<dbReference type="Proteomes" id="UP000217561">
    <property type="component" value="Unassembled WGS sequence"/>
</dbReference>
<evidence type="ECO:0000256" key="1">
    <source>
        <dbReference type="SAM" id="Phobius"/>
    </source>
</evidence>
<protein>
    <submittedName>
        <fullName evidence="2">DUF4044 domain-containing protein</fullName>
    </submittedName>
</protein>